<dbReference type="EMBL" id="AJSR01000273">
    <property type="protein sequence ID" value="EKM33450.1"/>
    <property type="molecule type" value="Genomic_DNA"/>
</dbReference>
<evidence type="ECO:0000313" key="3">
    <source>
        <dbReference type="Proteomes" id="UP000008367"/>
    </source>
</evidence>
<keyword evidence="1" id="KW-1133">Transmembrane helix</keyword>
<protein>
    <submittedName>
        <fullName evidence="2">Uncharacterized protein</fullName>
    </submittedName>
</protein>
<reference evidence="2 3" key="1">
    <citation type="submission" date="2012-10" db="EMBL/GenBank/DDBJ databases">
        <title>Genome sequence of Vibrio Cholerae HENC-02.</title>
        <authorList>
            <person name="Eppinger M."/>
            <person name="Hasan N.A."/>
            <person name="Sengamalay N."/>
            <person name="Hine E."/>
            <person name="Su Q."/>
            <person name="Daugherty S.C."/>
            <person name="Young S."/>
            <person name="Sadzewicz L."/>
            <person name="Tallon L."/>
            <person name="Cebula T.A."/>
            <person name="Ravel J."/>
            <person name="Colwell R.R."/>
        </authorList>
    </citation>
    <scope>NUCLEOTIDE SEQUENCE [LARGE SCALE GENOMIC DNA]</scope>
    <source>
        <strain evidence="2 3">HENC-02</strain>
    </source>
</reference>
<comment type="caution">
    <text evidence="2">The sequence shown here is derived from an EMBL/GenBank/DDBJ whole genome shotgun (WGS) entry which is preliminary data.</text>
</comment>
<keyword evidence="1" id="KW-0472">Membrane</keyword>
<organism evidence="2 3">
    <name type="scientific">Vibrio harveyi</name>
    <name type="common">Beneckea harveyi</name>
    <dbReference type="NCBI Taxonomy" id="669"/>
    <lineage>
        <taxon>Bacteria</taxon>
        <taxon>Pseudomonadati</taxon>
        <taxon>Pseudomonadota</taxon>
        <taxon>Gammaproteobacteria</taxon>
        <taxon>Vibrionales</taxon>
        <taxon>Vibrionaceae</taxon>
        <taxon>Vibrio</taxon>
    </lineage>
</organism>
<sequence>MQQQDIQQQKDQWLEEIDMTLTEQQCRELGWEQTTVFVEVFSFLCMAVISCALVMYRGGTHDY</sequence>
<dbReference type="RefSeq" id="WP_009699593.1">
    <property type="nucleotide sequence ID" value="NZ_CP118577.1"/>
</dbReference>
<evidence type="ECO:0000313" key="2">
    <source>
        <dbReference type="EMBL" id="EKM33450.1"/>
    </source>
</evidence>
<dbReference type="AlphaFoldDB" id="A0A454D499"/>
<evidence type="ECO:0000256" key="1">
    <source>
        <dbReference type="SAM" id="Phobius"/>
    </source>
</evidence>
<name>A0A454D499_VIBHA</name>
<keyword evidence="1" id="KW-0812">Transmembrane</keyword>
<dbReference type="Proteomes" id="UP000008367">
    <property type="component" value="Unassembled WGS sequence"/>
</dbReference>
<accession>A0A454D499</accession>
<proteinExistence type="predicted"/>
<gene>
    <name evidence="2" type="ORF">VCHENC02_1099</name>
</gene>
<feature type="transmembrane region" description="Helical" evidence="1">
    <location>
        <begin position="36"/>
        <end position="56"/>
    </location>
</feature>